<feature type="transmembrane region" description="Helical" evidence="1">
    <location>
        <begin position="195"/>
        <end position="217"/>
    </location>
</feature>
<keyword evidence="1" id="KW-0812">Transmembrane</keyword>
<feature type="transmembrane region" description="Helical" evidence="1">
    <location>
        <begin position="141"/>
        <end position="160"/>
    </location>
</feature>
<protein>
    <recommendedName>
        <fullName evidence="4">DUF4386 domain-containing protein</fullName>
    </recommendedName>
</protein>
<feature type="transmembrane region" description="Helical" evidence="1">
    <location>
        <begin position="81"/>
        <end position="100"/>
    </location>
</feature>
<gene>
    <name evidence="2" type="ORF">LK996_14410</name>
</gene>
<dbReference type="Proteomes" id="UP001165293">
    <property type="component" value="Unassembled WGS sequence"/>
</dbReference>
<proteinExistence type="predicted"/>
<organism evidence="2 3">
    <name type="scientific">Noviluteimonas lactosilytica</name>
    <dbReference type="NCBI Taxonomy" id="2888523"/>
    <lineage>
        <taxon>Bacteria</taxon>
        <taxon>Pseudomonadati</taxon>
        <taxon>Pseudomonadota</taxon>
        <taxon>Gammaproteobacteria</taxon>
        <taxon>Lysobacterales</taxon>
        <taxon>Lysobacteraceae</taxon>
        <taxon>Noviluteimonas</taxon>
    </lineage>
</organism>
<keyword evidence="1" id="KW-1133">Transmembrane helix</keyword>
<feature type="transmembrane region" description="Helical" evidence="1">
    <location>
        <begin position="54"/>
        <end position="74"/>
    </location>
</feature>
<evidence type="ECO:0000313" key="3">
    <source>
        <dbReference type="Proteomes" id="UP001165293"/>
    </source>
</evidence>
<reference evidence="2" key="1">
    <citation type="submission" date="2021-10" db="EMBL/GenBank/DDBJ databases">
        <authorList>
            <person name="Lyu M."/>
            <person name="Wang X."/>
            <person name="Meng X."/>
            <person name="Xu K."/>
        </authorList>
    </citation>
    <scope>NUCLEOTIDE SEQUENCE</scope>
    <source>
        <strain evidence="2">A6</strain>
    </source>
</reference>
<sequence length="223" mass="24320">MTLARQHFMAAAWIAVAYIAIQTFQWYVFSVSPPEGSADATLLTGPSSLELARAGSMLASFFGLAYLYLVVCVSNLARAPIASVAAFLGLFVFCLLEVVLRSVELFWATLHLSDAYAAASLAQRTAILDTHATFYAVQSAVYFPLGLVQLIGSVLLAVTLRGPWSGIARFAFGFNAVRLGLRMLDVYVLGPKFDALYDVLYLPMVYVVFGGIALWLWRMARGP</sequence>
<evidence type="ECO:0008006" key="4">
    <source>
        <dbReference type="Google" id="ProtNLM"/>
    </source>
</evidence>
<name>A0ABS8JKY0_9GAMM</name>
<dbReference type="EMBL" id="JAJGAK010000004">
    <property type="protein sequence ID" value="MCC8364265.1"/>
    <property type="molecule type" value="Genomic_DNA"/>
</dbReference>
<accession>A0ABS8JKY0</accession>
<evidence type="ECO:0000256" key="1">
    <source>
        <dbReference type="SAM" id="Phobius"/>
    </source>
</evidence>
<evidence type="ECO:0000313" key="2">
    <source>
        <dbReference type="EMBL" id="MCC8364265.1"/>
    </source>
</evidence>
<comment type="caution">
    <text evidence="2">The sequence shown here is derived from an EMBL/GenBank/DDBJ whole genome shotgun (WGS) entry which is preliminary data.</text>
</comment>
<keyword evidence="3" id="KW-1185">Reference proteome</keyword>
<feature type="transmembrane region" description="Helical" evidence="1">
    <location>
        <begin position="167"/>
        <end position="189"/>
    </location>
</feature>
<keyword evidence="1" id="KW-0472">Membrane</keyword>
<dbReference type="RefSeq" id="WP_230528060.1">
    <property type="nucleotide sequence ID" value="NZ_JAJGAK010000004.1"/>
</dbReference>